<dbReference type="InterPro" id="IPR021130">
    <property type="entry name" value="PRib-ATP_PPHydrolase-like"/>
</dbReference>
<evidence type="ECO:0000256" key="2">
    <source>
        <dbReference type="ARBA" id="ARBA00001460"/>
    </source>
</evidence>
<keyword evidence="8 15" id="KW-0963">Cytoplasm</keyword>
<dbReference type="AlphaFoldDB" id="A0A7V8FJR9"/>
<comment type="subcellular location">
    <subcellularLocation>
        <location evidence="3 15">Cytoplasm</location>
    </subcellularLocation>
</comment>
<keyword evidence="16" id="KW-0472">Membrane</keyword>
<dbReference type="InterPro" id="IPR002496">
    <property type="entry name" value="PRib_AMP_CycHydrolase_dom"/>
</dbReference>
<dbReference type="Pfam" id="PF01502">
    <property type="entry name" value="PRA-CH"/>
    <property type="match status" value="1"/>
</dbReference>
<evidence type="ECO:0000256" key="4">
    <source>
        <dbReference type="ARBA" id="ARBA00005169"/>
    </source>
</evidence>
<evidence type="ECO:0000256" key="8">
    <source>
        <dbReference type="ARBA" id="ARBA00022490"/>
    </source>
</evidence>
<keyword evidence="9 15" id="KW-0028">Amino-acid biosynthesis</keyword>
<dbReference type="EMBL" id="WNDS01000001">
    <property type="protein sequence ID" value="KAF1017331.1"/>
    <property type="molecule type" value="Genomic_DNA"/>
</dbReference>
<evidence type="ECO:0000259" key="17">
    <source>
        <dbReference type="Pfam" id="PF01502"/>
    </source>
</evidence>
<dbReference type="NCBIfam" id="NF002747">
    <property type="entry name" value="PRK02759.1"/>
    <property type="match status" value="1"/>
</dbReference>
<dbReference type="FunFam" id="3.10.20.810:FF:000001">
    <property type="entry name" value="Histidine biosynthesis bifunctional protein HisIE"/>
    <property type="match status" value="1"/>
</dbReference>
<dbReference type="EC" id="3.6.1.31" evidence="15"/>
<dbReference type="SUPFAM" id="SSF141734">
    <property type="entry name" value="HisI-like"/>
    <property type="match status" value="1"/>
</dbReference>
<organism evidence="18 19">
    <name type="scientific">Stenotrophomonas maltophilia</name>
    <name type="common">Pseudomonas maltophilia</name>
    <name type="synonym">Xanthomonas maltophilia</name>
    <dbReference type="NCBI Taxonomy" id="40324"/>
    <lineage>
        <taxon>Bacteria</taxon>
        <taxon>Pseudomonadati</taxon>
        <taxon>Pseudomonadota</taxon>
        <taxon>Gammaproteobacteria</taxon>
        <taxon>Lysobacterales</taxon>
        <taxon>Lysobacteraceae</taxon>
        <taxon>Stenotrophomonas</taxon>
        <taxon>Stenotrophomonas maltophilia group</taxon>
    </lineage>
</organism>
<comment type="similarity">
    <text evidence="7 15">In the N-terminal section; belongs to the PRA-CH family.</text>
</comment>
<dbReference type="UniPathway" id="UPA00031">
    <property type="reaction ID" value="UER00007"/>
</dbReference>
<sequence length="211" mass="22379">MSIEAGAIVLLPDAAALQALDWNKGDGLLPAVVQHADTLQVLMLGYVSAASLAATLASGHMTFFSRSKQRLWTKGEQSGHVLAVQAIRVDCDDDTLLVSARPTGPTCHTGAESCFPAAPKDFLGGLQQLAAQRDAQRPAGSYTTTLLEGGIRRIAQKVGEEGVETALAAVAQDDQALLGEASDLLYHLLVLLQARGLSLQDARDVLEMRHR</sequence>
<evidence type="ECO:0000256" key="14">
    <source>
        <dbReference type="ARBA" id="ARBA00023268"/>
    </source>
</evidence>
<evidence type="ECO:0000256" key="10">
    <source>
        <dbReference type="ARBA" id="ARBA00022741"/>
    </source>
</evidence>
<comment type="similarity">
    <text evidence="6 15">In the C-terminal section; belongs to the PRA-PH family.</text>
</comment>
<dbReference type="GO" id="GO:0004636">
    <property type="term" value="F:phosphoribosyl-ATP diphosphatase activity"/>
    <property type="evidence" value="ECO:0007669"/>
    <property type="project" value="UniProtKB-UniRule"/>
</dbReference>
<dbReference type="Proteomes" id="UP000487117">
    <property type="component" value="Unassembled WGS sequence"/>
</dbReference>
<feature type="region of interest" description="Phosphoribosyl-ATP pyrophosphohydrolase" evidence="15">
    <location>
        <begin position="123"/>
        <end position="211"/>
    </location>
</feature>
<evidence type="ECO:0000256" key="15">
    <source>
        <dbReference type="HAMAP-Rule" id="MF_01019"/>
    </source>
</evidence>
<dbReference type="PANTHER" id="PTHR42945:SF9">
    <property type="entry name" value="HISTIDINE BIOSYNTHESIS BIFUNCTIONAL PROTEIN HISIE"/>
    <property type="match status" value="1"/>
</dbReference>
<dbReference type="GO" id="GO:0005524">
    <property type="term" value="F:ATP binding"/>
    <property type="evidence" value="ECO:0007669"/>
    <property type="project" value="UniProtKB-KW"/>
</dbReference>
<keyword evidence="12 15" id="KW-0067">ATP-binding</keyword>
<keyword evidence="14 15" id="KW-0511">Multifunctional enzyme</keyword>
<evidence type="ECO:0000313" key="19">
    <source>
        <dbReference type="Proteomes" id="UP000487117"/>
    </source>
</evidence>
<comment type="pathway">
    <text evidence="4 15">Amino-acid biosynthesis; L-histidine biosynthesis; L-histidine from 5-phospho-alpha-D-ribose 1-diphosphate: step 3/9.</text>
</comment>
<evidence type="ECO:0000256" key="6">
    <source>
        <dbReference type="ARBA" id="ARBA00007731"/>
    </source>
</evidence>
<dbReference type="GO" id="GO:0004635">
    <property type="term" value="F:phosphoribosyl-AMP cyclohydrolase activity"/>
    <property type="evidence" value="ECO:0007669"/>
    <property type="project" value="UniProtKB-UniRule"/>
</dbReference>
<feature type="transmembrane region" description="Helical" evidence="16">
    <location>
        <begin position="43"/>
        <end position="64"/>
    </location>
</feature>
<keyword evidence="16" id="KW-0812">Transmembrane</keyword>
<proteinExistence type="inferred from homology"/>
<evidence type="ECO:0000256" key="12">
    <source>
        <dbReference type="ARBA" id="ARBA00022840"/>
    </source>
</evidence>
<dbReference type="CDD" id="cd11534">
    <property type="entry name" value="NTP-PPase_HisIE_like"/>
    <property type="match status" value="1"/>
</dbReference>
<comment type="caution">
    <text evidence="18">The sequence shown here is derived from an EMBL/GenBank/DDBJ whole genome shotgun (WGS) entry which is preliminary data.</text>
</comment>
<dbReference type="PANTHER" id="PTHR42945">
    <property type="entry name" value="HISTIDINE BIOSYNTHESIS BIFUNCTIONAL PROTEIN"/>
    <property type="match status" value="1"/>
</dbReference>
<feature type="region of interest" description="Phosphoribosyl-AMP cyclohydrolase" evidence="15">
    <location>
        <begin position="1"/>
        <end position="122"/>
    </location>
</feature>
<dbReference type="InterPro" id="IPR008179">
    <property type="entry name" value="HisE"/>
</dbReference>
<dbReference type="Gene3D" id="1.10.287.1080">
    <property type="entry name" value="MazG-like"/>
    <property type="match status" value="1"/>
</dbReference>
<dbReference type="HAMAP" id="MF_01019">
    <property type="entry name" value="HisIE"/>
    <property type="match status" value="1"/>
</dbReference>
<dbReference type="Pfam" id="PF01503">
    <property type="entry name" value="PRA-PH"/>
    <property type="match status" value="1"/>
</dbReference>
<keyword evidence="11 15" id="KW-0378">Hydrolase</keyword>
<comment type="catalytic activity">
    <reaction evidence="1 15">
        <text>1-(5-phospho-beta-D-ribosyl)-5'-AMP + H2O = 1-(5-phospho-beta-D-ribosyl)-5-[(5-phospho-beta-D-ribosylamino)methylideneamino]imidazole-4-carboxamide</text>
        <dbReference type="Rhea" id="RHEA:20049"/>
        <dbReference type="ChEBI" id="CHEBI:15377"/>
        <dbReference type="ChEBI" id="CHEBI:58435"/>
        <dbReference type="ChEBI" id="CHEBI:59457"/>
        <dbReference type="EC" id="3.5.4.19"/>
    </reaction>
</comment>
<evidence type="ECO:0000256" key="11">
    <source>
        <dbReference type="ARBA" id="ARBA00022801"/>
    </source>
</evidence>
<comment type="pathway">
    <text evidence="5 15">Amino-acid biosynthesis; L-histidine biosynthesis; L-histidine from 5-phospho-alpha-D-ribose 1-diphosphate: step 2/9.</text>
</comment>
<dbReference type="Gene3D" id="3.10.20.810">
    <property type="entry name" value="Phosphoribosyl-AMP cyclohydrolase"/>
    <property type="match status" value="1"/>
</dbReference>
<evidence type="ECO:0000256" key="5">
    <source>
        <dbReference type="ARBA" id="ARBA00005204"/>
    </source>
</evidence>
<reference evidence="19" key="1">
    <citation type="journal article" date="2020" name="MBio">
        <title>Horizontal gene transfer to a defensive symbiont with a reduced genome amongst a multipartite beetle microbiome.</title>
        <authorList>
            <person name="Waterworth S.C."/>
            <person name="Florez L.V."/>
            <person name="Rees E.R."/>
            <person name="Hertweck C."/>
            <person name="Kaltenpoth M."/>
            <person name="Kwan J.C."/>
        </authorList>
    </citation>
    <scope>NUCLEOTIDE SEQUENCE [LARGE SCALE GENOMIC DNA]</scope>
</reference>
<dbReference type="InterPro" id="IPR038019">
    <property type="entry name" value="PRib_AMP_CycHydrolase_sf"/>
</dbReference>
<evidence type="ECO:0000256" key="13">
    <source>
        <dbReference type="ARBA" id="ARBA00023102"/>
    </source>
</evidence>
<comment type="catalytic activity">
    <reaction evidence="2 15">
        <text>1-(5-phospho-beta-D-ribosyl)-ATP + H2O = 1-(5-phospho-beta-D-ribosyl)-5'-AMP + diphosphate + H(+)</text>
        <dbReference type="Rhea" id="RHEA:22828"/>
        <dbReference type="ChEBI" id="CHEBI:15377"/>
        <dbReference type="ChEBI" id="CHEBI:15378"/>
        <dbReference type="ChEBI" id="CHEBI:33019"/>
        <dbReference type="ChEBI" id="CHEBI:59457"/>
        <dbReference type="ChEBI" id="CHEBI:73183"/>
        <dbReference type="EC" id="3.6.1.31"/>
    </reaction>
</comment>
<dbReference type="SUPFAM" id="SSF101386">
    <property type="entry name" value="all-alpha NTP pyrophosphatases"/>
    <property type="match status" value="1"/>
</dbReference>
<dbReference type="NCBIfam" id="NF000768">
    <property type="entry name" value="PRK00051.1"/>
    <property type="match status" value="1"/>
</dbReference>
<gene>
    <name evidence="15 18" type="primary">hisI</name>
    <name evidence="15" type="synonym">hisIE</name>
    <name evidence="18" type="ORF">GAK31_00595</name>
</gene>
<protein>
    <recommendedName>
        <fullName evidence="15">Histidine biosynthesis bifunctional protein HisIE</fullName>
    </recommendedName>
    <domain>
        <recommendedName>
            <fullName evidence="15">Phosphoribosyl-AMP cyclohydrolase</fullName>
            <shortName evidence="15">PRA-CH</shortName>
            <ecNumber evidence="15">3.5.4.19</ecNumber>
        </recommendedName>
    </domain>
    <domain>
        <recommendedName>
            <fullName evidence="15">Phosphoribosyl-ATP pyrophosphatase</fullName>
            <shortName evidence="15">PRA-PH</shortName>
            <ecNumber evidence="15">3.6.1.31</ecNumber>
        </recommendedName>
    </domain>
</protein>
<evidence type="ECO:0000256" key="9">
    <source>
        <dbReference type="ARBA" id="ARBA00022605"/>
    </source>
</evidence>
<keyword evidence="10 15" id="KW-0547">Nucleotide-binding</keyword>
<evidence type="ECO:0000256" key="16">
    <source>
        <dbReference type="SAM" id="Phobius"/>
    </source>
</evidence>
<dbReference type="GO" id="GO:0000105">
    <property type="term" value="P:L-histidine biosynthetic process"/>
    <property type="evidence" value="ECO:0007669"/>
    <property type="project" value="UniProtKB-UniRule"/>
</dbReference>
<dbReference type="GO" id="GO:0005737">
    <property type="term" value="C:cytoplasm"/>
    <property type="evidence" value="ECO:0007669"/>
    <property type="project" value="UniProtKB-SubCell"/>
</dbReference>
<name>A0A7V8FJR9_STEMA</name>
<feature type="domain" description="Phosphoribosyl-AMP cyclohydrolase" evidence="17">
    <location>
        <begin position="43"/>
        <end position="115"/>
    </location>
</feature>
<dbReference type="InterPro" id="IPR023019">
    <property type="entry name" value="His_synth_HisIE"/>
</dbReference>
<accession>A0A7V8FJR9</accession>
<dbReference type="NCBIfam" id="TIGR03188">
    <property type="entry name" value="histidine_hisI"/>
    <property type="match status" value="1"/>
</dbReference>
<evidence type="ECO:0000313" key="18">
    <source>
        <dbReference type="EMBL" id="KAF1017331.1"/>
    </source>
</evidence>
<keyword evidence="13 15" id="KW-0368">Histidine biosynthesis</keyword>
<keyword evidence="16" id="KW-1133">Transmembrane helix</keyword>
<dbReference type="EC" id="3.5.4.19" evidence="15"/>
<evidence type="ECO:0000256" key="1">
    <source>
        <dbReference type="ARBA" id="ARBA00000024"/>
    </source>
</evidence>
<evidence type="ECO:0000256" key="3">
    <source>
        <dbReference type="ARBA" id="ARBA00004496"/>
    </source>
</evidence>
<dbReference type="HAMAP" id="MF_01020">
    <property type="entry name" value="HisE"/>
    <property type="match status" value="1"/>
</dbReference>
<evidence type="ECO:0000256" key="7">
    <source>
        <dbReference type="ARBA" id="ARBA00008299"/>
    </source>
</evidence>